<feature type="domain" description="Thiolase N-terminal" evidence="5">
    <location>
        <begin position="46"/>
        <end position="286"/>
    </location>
</feature>
<accession>U6N324</accession>
<evidence type="ECO:0000256" key="1">
    <source>
        <dbReference type="ARBA" id="ARBA00004275"/>
    </source>
</evidence>
<dbReference type="CDD" id="cd00751">
    <property type="entry name" value="thiolase"/>
    <property type="match status" value="1"/>
</dbReference>
<organism evidence="6 7">
    <name type="scientific">Eimeria necatrix</name>
    <dbReference type="NCBI Taxonomy" id="51315"/>
    <lineage>
        <taxon>Eukaryota</taxon>
        <taxon>Sar</taxon>
        <taxon>Alveolata</taxon>
        <taxon>Apicomplexa</taxon>
        <taxon>Conoidasida</taxon>
        <taxon>Coccidia</taxon>
        <taxon>Eucoccidiorida</taxon>
        <taxon>Eimeriorina</taxon>
        <taxon>Eimeriidae</taxon>
        <taxon>Eimeria</taxon>
    </lineage>
</organism>
<dbReference type="InterPro" id="IPR002155">
    <property type="entry name" value="Thiolase"/>
</dbReference>
<gene>
    <name evidence="6" type="ORF">ENH_00073310</name>
</gene>
<dbReference type="Pfam" id="PF00108">
    <property type="entry name" value="Thiolase_N"/>
    <property type="match status" value="1"/>
</dbReference>
<dbReference type="SUPFAM" id="SSF53901">
    <property type="entry name" value="Thiolase-like"/>
    <property type="match status" value="1"/>
</dbReference>
<dbReference type="PANTHER" id="PTHR43853">
    <property type="entry name" value="3-KETOACYL-COA THIOLASE, PEROXISOMAL"/>
    <property type="match status" value="1"/>
</dbReference>
<evidence type="ECO:0000313" key="6">
    <source>
        <dbReference type="EMBL" id="CDJ69704.1"/>
    </source>
</evidence>
<name>U6N324_9EIME</name>
<dbReference type="GeneID" id="25477461"/>
<reference evidence="6" key="1">
    <citation type="submission" date="2013-10" db="EMBL/GenBank/DDBJ databases">
        <title>Genomic analysis of the causative agents of coccidiosis in chickens.</title>
        <authorList>
            <person name="Reid A.J."/>
            <person name="Blake D."/>
            <person name="Billington K."/>
            <person name="Browne H."/>
            <person name="Dunn M."/>
            <person name="Hung S."/>
            <person name="Kawahara F."/>
            <person name="Miranda-Saavedra D."/>
            <person name="Mourier T."/>
            <person name="Nagra H."/>
            <person name="Otto T.D."/>
            <person name="Rawlings N."/>
            <person name="Sanchez A."/>
            <person name="Sanders M."/>
            <person name="Subramaniam C."/>
            <person name="Tay Y."/>
            <person name="Dear P."/>
            <person name="Doerig C."/>
            <person name="Gruber A."/>
            <person name="Parkinson J."/>
            <person name="Shirley M."/>
            <person name="Wan K.L."/>
            <person name="Berriman M."/>
            <person name="Tomley F."/>
            <person name="Pain A."/>
        </authorList>
    </citation>
    <scope>NUCLEOTIDE SEQUENCE [LARGE SCALE GENOMIC DNA]</scope>
    <source>
        <strain evidence="6">Houghton</strain>
    </source>
</reference>
<comment type="subcellular location">
    <subcellularLocation>
        <location evidence="1">Peroxisome</location>
    </subcellularLocation>
</comment>
<dbReference type="RefSeq" id="XP_013438170.1">
    <property type="nucleotide sequence ID" value="XM_013582716.1"/>
</dbReference>
<dbReference type="InterPro" id="IPR020616">
    <property type="entry name" value="Thiolase_N"/>
</dbReference>
<evidence type="ECO:0000256" key="2">
    <source>
        <dbReference type="ARBA" id="ARBA00022832"/>
    </source>
</evidence>
<dbReference type="PANTHER" id="PTHR43853:SF8">
    <property type="entry name" value="3-KETOACYL-COA THIOLASE, PEROXISOMAL"/>
    <property type="match status" value="1"/>
</dbReference>
<dbReference type="Gene3D" id="3.40.47.10">
    <property type="match status" value="1"/>
</dbReference>
<dbReference type="GO" id="GO:0005777">
    <property type="term" value="C:peroxisome"/>
    <property type="evidence" value="ECO:0007669"/>
    <property type="project" value="UniProtKB-SubCell"/>
</dbReference>
<dbReference type="GO" id="GO:0003988">
    <property type="term" value="F:acetyl-CoA C-acyltransferase activity"/>
    <property type="evidence" value="ECO:0007669"/>
    <property type="project" value="TreeGrafter"/>
</dbReference>
<reference evidence="6" key="2">
    <citation type="submission" date="2013-10" db="EMBL/GenBank/DDBJ databases">
        <authorList>
            <person name="Aslett M."/>
        </authorList>
    </citation>
    <scope>NUCLEOTIDE SEQUENCE [LARGE SCALE GENOMIC DNA]</scope>
    <source>
        <strain evidence="6">Houghton</strain>
    </source>
</reference>
<keyword evidence="6" id="KW-0808">Transferase</keyword>
<dbReference type="InterPro" id="IPR016039">
    <property type="entry name" value="Thiolase-like"/>
</dbReference>
<evidence type="ECO:0000256" key="3">
    <source>
        <dbReference type="ARBA" id="ARBA00023098"/>
    </source>
</evidence>
<dbReference type="AlphaFoldDB" id="U6N324"/>
<sequence length="305" mass="32638">MRGMSCRSERRVPCALGEPKKEKMQRLQAISNQVTQALSSGSPDDVVICCAIRTPLTKAKRGGLKDEFPESLLKVLFEALLKRTQIDPKLIEDVCIGNVLQPGAGALGARIAAFLGGLPQTTSVQTVNRQCSSGLQAAAAIAASIACGNIEVGLAGGVESMTHFEMTSVFNPEKVSEEVFSHEKARNCLLPMGTTSDTLARRFGISREEQDAIAAESHKKAFAAQIAGRFDEEIVPVTVQRKDAAGNEVAFTVDKDDGLRPDTSAAALQQLPPAFDKNGSTTAGKSTSPQLLLEGFLRKFFEVLF</sequence>
<keyword evidence="3" id="KW-0443">Lipid metabolism</keyword>
<dbReference type="InterPro" id="IPR050215">
    <property type="entry name" value="Thiolase-like_sf_Thiolase"/>
</dbReference>
<dbReference type="OrthoDB" id="5404651at2759"/>
<dbReference type="Proteomes" id="UP000030754">
    <property type="component" value="Unassembled WGS sequence"/>
</dbReference>
<evidence type="ECO:0000256" key="4">
    <source>
        <dbReference type="ARBA" id="ARBA00023140"/>
    </source>
</evidence>
<dbReference type="GO" id="GO:0010124">
    <property type="term" value="P:phenylacetate catabolic process"/>
    <property type="evidence" value="ECO:0007669"/>
    <property type="project" value="TreeGrafter"/>
</dbReference>
<dbReference type="EMBL" id="HG725774">
    <property type="protein sequence ID" value="CDJ69704.1"/>
    <property type="molecule type" value="Genomic_DNA"/>
</dbReference>
<dbReference type="VEuPathDB" id="ToxoDB:ENH_00073310"/>
<protein>
    <submittedName>
        <fullName evidence="6">Acetyl-CoA acyltransferase B, putative</fullName>
    </submittedName>
</protein>
<evidence type="ECO:0000313" key="7">
    <source>
        <dbReference type="Proteomes" id="UP000030754"/>
    </source>
</evidence>
<keyword evidence="4" id="KW-0576">Peroxisome</keyword>
<keyword evidence="2" id="KW-0276">Fatty acid metabolism</keyword>
<proteinExistence type="predicted"/>
<evidence type="ECO:0000259" key="5">
    <source>
        <dbReference type="Pfam" id="PF00108"/>
    </source>
</evidence>
<keyword evidence="6" id="KW-0012">Acyltransferase</keyword>
<keyword evidence="7" id="KW-1185">Reference proteome</keyword>
<dbReference type="GO" id="GO:0006635">
    <property type="term" value="P:fatty acid beta-oxidation"/>
    <property type="evidence" value="ECO:0007669"/>
    <property type="project" value="TreeGrafter"/>
</dbReference>